<dbReference type="Proteomes" id="UP001324993">
    <property type="component" value="Chromosome"/>
</dbReference>
<evidence type="ECO:0000313" key="1">
    <source>
        <dbReference type="EMBL" id="WPJ96001.1"/>
    </source>
</evidence>
<evidence type="ECO:0000313" key="2">
    <source>
        <dbReference type="Proteomes" id="UP001324993"/>
    </source>
</evidence>
<gene>
    <name evidence="1" type="ORF">SH580_21530</name>
</gene>
<dbReference type="EMBL" id="CP138858">
    <property type="protein sequence ID" value="WPJ96001.1"/>
    <property type="molecule type" value="Genomic_DNA"/>
</dbReference>
<accession>A0ABZ0RKP8</accession>
<sequence length="85" mass="8911">MTPFSDLVAGFIKKLKAMKEVDGTSLLDNSLVAYGTLTGLTTDGFGNLEITVTRSNHATMAGLTLTAVPEQPSSYALRAGCFGLL</sequence>
<reference evidence="1 2" key="1">
    <citation type="submission" date="2023-11" db="EMBL/GenBank/DDBJ databases">
        <title>Coraliomargarita sp. nov., isolated from marine algae.</title>
        <authorList>
            <person name="Lee J.K."/>
            <person name="Baek J.H."/>
            <person name="Kim J.M."/>
            <person name="Choi D.G."/>
            <person name="Jeon C.O."/>
        </authorList>
    </citation>
    <scope>NUCLEOTIDE SEQUENCE [LARGE SCALE GENOMIC DNA]</scope>
    <source>
        <strain evidence="1 2">J2-16</strain>
    </source>
</reference>
<proteinExistence type="predicted"/>
<name>A0ABZ0RKP8_9BACT</name>
<protein>
    <submittedName>
        <fullName evidence="1">Uncharacterized protein</fullName>
    </submittedName>
</protein>
<dbReference type="RefSeq" id="WP_319832868.1">
    <property type="nucleotide sequence ID" value="NZ_CP138858.1"/>
</dbReference>
<keyword evidence="2" id="KW-1185">Reference proteome</keyword>
<organism evidence="1 2">
    <name type="scientific">Coraliomargarita algicola</name>
    <dbReference type="NCBI Taxonomy" id="3092156"/>
    <lineage>
        <taxon>Bacteria</taxon>
        <taxon>Pseudomonadati</taxon>
        <taxon>Verrucomicrobiota</taxon>
        <taxon>Opitutia</taxon>
        <taxon>Puniceicoccales</taxon>
        <taxon>Coraliomargaritaceae</taxon>
        <taxon>Coraliomargarita</taxon>
    </lineage>
</organism>